<keyword evidence="7" id="KW-1185">Reference proteome</keyword>
<dbReference type="GO" id="GO:0042574">
    <property type="term" value="P:retinal metabolic process"/>
    <property type="evidence" value="ECO:0007669"/>
    <property type="project" value="TreeGrafter"/>
</dbReference>
<feature type="binding site" evidence="4">
    <location>
        <position position="547"/>
    </location>
    <ligand>
        <name>Fe cation</name>
        <dbReference type="ChEBI" id="CHEBI:24875"/>
        <note>catalytic</note>
    </ligand>
</feature>
<feature type="binding site" evidence="4">
    <location>
        <position position="216"/>
    </location>
    <ligand>
        <name>Fe cation</name>
        <dbReference type="ChEBI" id="CHEBI:24875"/>
        <note>catalytic</note>
    </ligand>
</feature>
<feature type="signal peptide" evidence="6">
    <location>
        <begin position="1"/>
        <end position="23"/>
    </location>
</feature>
<proteinExistence type="inferred from homology"/>
<dbReference type="Proteomes" id="UP000887566">
    <property type="component" value="Unplaced"/>
</dbReference>
<dbReference type="GO" id="GO:0016121">
    <property type="term" value="P:carotene catabolic process"/>
    <property type="evidence" value="ECO:0007669"/>
    <property type="project" value="TreeGrafter"/>
</dbReference>
<comment type="cofactor">
    <cofactor evidence="4">
        <name>Fe(2+)</name>
        <dbReference type="ChEBI" id="CHEBI:29033"/>
    </cofactor>
    <text evidence="4">Binds 1 Fe(2+) ion per subunit.</text>
</comment>
<protein>
    <submittedName>
        <fullName evidence="8">Uncharacterized protein</fullName>
    </submittedName>
</protein>
<evidence type="ECO:0000256" key="5">
    <source>
        <dbReference type="SAM" id="MobiDB-lite"/>
    </source>
</evidence>
<organism evidence="7 8">
    <name type="scientific">Plectus sambesii</name>
    <dbReference type="NCBI Taxonomy" id="2011161"/>
    <lineage>
        <taxon>Eukaryota</taxon>
        <taxon>Metazoa</taxon>
        <taxon>Ecdysozoa</taxon>
        <taxon>Nematoda</taxon>
        <taxon>Chromadorea</taxon>
        <taxon>Plectida</taxon>
        <taxon>Plectina</taxon>
        <taxon>Plectoidea</taxon>
        <taxon>Plectidae</taxon>
        <taxon>Plectus</taxon>
    </lineage>
</organism>
<evidence type="ECO:0000313" key="7">
    <source>
        <dbReference type="Proteomes" id="UP000887566"/>
    </source>
</evidence>
<comment type="similarity">
    <text evidence="1">Belongs to the carotenoid oxygenase family.</text>
</comment>
<sequence length="851" mass="95391">MATPVTALVGLFGCLLLLTLAPAQNVNRVALGFPDAWDGDKYKELYCPSKNIPSFLDGYFLCQLSAAYGNASNPPGQKLNHMIDAIGAVGAFHISNGQVLFSAEYYPARPYKIWEFYDRNMSRSSVPWAGWSDYNLTAMSRWEQVPSNSNAARFHPNLDFWKVGNKVIAGTEAPYWVGYQFDVRSLNDFKLFPFQEENEIFGNPKPTLIPISMAIHERTDQDGIVWGSFSAMNFDEHRFFQGIFTVDTNGVRRVVAMYDYGVWDPAACGKDDEYIGDKTLLPGYIHSITSTDKYIILPITSLLINPCKFKEPPLSNPDSAVQNGGLWGMDYYDMVPIRFLVYNKRTREWATQKPLEVFPSMFVTHQLNAFDNPDGTIVADMVVYDSHDPYVKYFYVDFLTSQLYPSTARILRFVLDIQQQRIMYNYLIPQETIAADFPQFNHAYEGRAYQWAYMVVHPFAADNSILKINVDDTTGSRNLIFKAEPSVVLHEPWFVPRPDARREDDGVLLVRGLDVRENKGLLFVVDAITMTELGRALVPISVPFGFHNRYFSKSDLGLPDGFQATQPRFNVGFRPPYSPVVESEKVTRPYPLTSQTWSQPTEAPAPQPSSAQPSPAQPEHVQHPTVTKFPKWWPSAQPSAQPSAGTWPTPRPTPPSLSTQQTSWWQRLLTTTSAPPSWTAVNTAPPAPVPSPVPGDPQQPPVMTWGPPLTISQTPRTRPLPTRVPWLPPSSPAPNVAMSTPPTPPEVPVIIHDLYEETIQAMCKWVPKVFRTISPDLCIDRRTVANNLPHGVPPFASYGQRLPLHFPNPFNPEIRLADDSAKNRPNKSVGVPSAPDTAKDPTSRVYTVVGG</sequence>
<feature type="region of interest" description="Disordered" evidence="5">
    <location>
        <begin position="813"/>
        <end position="851"/>
    </location>
</feature>
<accession>A0A914V0A3</accession>
<evidence type="ECO:0000256" key="2">
    <source>
        <dbReference type="ARBA" id="ARBA00022723"/>
    </source>
</evidence>
<evidence type="ECO:0000313" key="8">
    <source>
        <dbReference type="WBParaSite" id="PSAMB.scaffold1412size31831.g13005.t1"/>
    </source>
</evidence>
<dbReference type="WBParaSite" id="PSAMB.scaffold1412size31831.g13005.t1">
    <property type="protein sequence ID" value="PSAMB.scaffold1412size31831.g13005.t1"/>
    <property type="gene ID" value="PSAMB.scaffold1412size31831.g13005"/>
</dbReference>
<feature type="region of interest" description="Disordered" evidence="5">
    <location>
        <begin position="675"/>
        <end position="699"/>
    </location>
</feature>
<dbReference type="GO" id="GO:0010436">
    <property type="term" value="F:carotenoid dioxygenase activity"/>
    <property type="evidence" value="ECO:0007669"/>
    <property type="project" value="TreeGrafter"/>
</dbReference>
<dbReference type="PANTHER" id="PTHR10543:SF129">
    <property type="entry name" value="CAROTENOID OXYGENASE"/>
    <property type="match status" value="1"/>
</dbReference>
<dbReference type="GO" id="GO:0003834">
    <property type="term" value="F:beta-carotene 15,15'-dioxygenase activity"/>
    <property type="evidence" value="ECO:0007669"/>
    <property type="project" value="TreeGrafter"/>
</dbReference>
<feature type="binding site" evidence="4">
    <location>
        <position position="365"/>
    </location>
    <ligand>
        <name>Fe cation</name>
        <dbReference type="ChEBI" id="CHEBI:24875"/>
        <note>catalytic</note>
    </ligand>
</feature>
<feature type="compositionally biased region" description="Low complexity" evidence="5">
    <location>
        <begin position="598"/>
        <end position="618"/>
    </location>
</feature>
<keyword evidence="2 4" id="KW-0479">Metal-binding</keyword>
<reference evidence="8" key="1">
    <citation type="submission" date="2022-11" db="UniProtKB">
        <authorList>
            <consortium name="WormBaseParasite"/>
        </authorList>
    </citation>
    <scope>IDENTIFICATION</scope>
</reference>
<evidence type="ECO:0000256" key="3">
    <source>
        <dbReference type="ARBA" id="ARBA00023004"/>
    </source>
</evidence>
<feature type="region of interest" description="Disordered" evidence="5">
    <location>
        <begin position="592"/>
        <end position="662"/>
    </location>
</feature>
<feature type="chain" id="PRO_5036848592" evidence="6">
    <location>
        <begin position="24"/>
        <end position="851"/>
    </location>
</feature>
<name>A0A914V0A3_9BILA</name>
<dbReference type="AlphaFoldDB" id="A0A914V0A3"/>
<evidence type="ECO:0000256" key="1">
    <source>
        <dbReference type="ARBA" id="ARBA00006787"/>
    </source>
</evidence>
<dbReference type="InterPro" id="IPR004294">
    <property type="entry name" value="Carotenoid_Oase"/>
</dbReference>
<evidence type="ECO:0000256" key="4">
    <source>
        <dbReference type="PIRSR" id="PIRSR604294-1"/>
    </source>
</evidence>
<keyword evidence="6" id="KW-0732">Signal</keyword>
<dbReference type="Pfam" id="PF03055">
    <property type="entry name" value="RPE65"/>
    <property type="match status" value="1"/>
</dbReference>
<keyword evidence="3 4" id="KW-0408">Iron</keyword>
<dbReference type="PANTHER" id="PTHR10543">
    <property type="entry name" value="BETA-CAROTENE DIOXYGENASE"/>
    <property type="match status" value="1"/>
</dbReference>
<feature type="compositionally biased region" description="Pro residues" evidence="5">
    <location>
        <begin position="685"/>
        <end position="699"/>
    </location>
</feature>
<feature type="binding site" evidence="4">
    <location>
        <position position="286"/>
    </location>
    <ligand>
        <name>Fe cation</name>
        <dbReference type="ChEBI" id="CHEBI:24875"/>
        <note>catalytic</note>
    </ligand>
</feature>
<dbReference type="GO" id="GO:0046872">
    <property type="term" value="F:metal ion binding"/>
    <property type="evidence" value="ECO:0007669"/>
    <property type="project" value="UniProtKB-KW"/>
</dbReference>
<evidence type="ECO:0000256" key="6">
    <source>
        <dbReference type="SAM" id="SignalP"/>
    </source>
</evidence>